<accession>S9RNW9</accession>
<sequence>MMLAAGLRDALGPVPIGAHDDGILRYGPDRIGPPLVRSRAPLSEAWGPLCAGLAAAIRGEPCQQTLLNVALIADS</sequence>
<dbReference type="EMBL" id="APVH01000069">
    <property type="protein sequence ID" value="EPX75669.1"/>
    <property type="molecule type" value="Genomic_DNA"/>
</dbReference>
<proteinExistence type="predicted"/>
<gene>
    <name evidence="1" type="ORF">Salmuc_01134</name>
</gene>
<keyword evidence="2" id="KW-1185">Reference proteome</keyword>
<name>S9RNW9_9RHOB</name>
<evidence type="ECO:0000313" key="2">
    <source>
        <dbReference type="Proteomes" id="UP000015347"/>
    </source>
</evidence>
<comment type="caution">
    <text evidence="1">The sequence shown here is derived from an EMBL/GenBank/DDBJ whole genome shotgun (WGS) entry which is preliminary data.</text>
</comment>
<evidence type="ECO:0000313" key="1">
    <source>
        <dbReference type="EMBL" id="EPX75669.1"/>
    </source>
</evidence>
<organism evidence="1 2">
    <name type="scientific">Salipiger mucosus DSM 16094</name>
    <dbReference type="NCBI Taxonomy" id="1123237"/>
    <lineage>
        <taxon>Bacteria</taxon>
        <taxon>Pseudomonadati</taxon>
        <taxon>Pseudomonadota</taxon>
        <taxon>Alphaproteobacteria</taxon>
        <taxon>Rhodobacterales</taxon>
        <taxon>Roseobacteraceae</taxon>
        <taxon>Salipiger</taxon>
    </lineage>
</organism>
<dbReference type="HOGENOM" id="CLU_2668920_0_0_5"/>
<dbReference type="AlphaFoldDB" id="S9RNW9"/>
<protein>
    <submittedName>
        <fullName evidence="1">Uncharacterized protein</fullName>
    </submittedName>
</protein>
<reference evidence="2" key="1">
    <citation type="journal article" date="2014" name="Stand. Genomic Sci.">
        <title>Genome sequence of the exopolysaccharide-producing Salipiger mucosus type strain (DSM 16094(T)), a moderately halophilic member of the Roseobacter clade.</title>
        <authorList>
            <person name="Riedel T."/>
            <person name="Spring S."/>
            <person name="Fiebig A."/>
            <person name="Petersen J."/>
            <person name="Kyrpides N.C."/>
            <person name="Goker M."/>
            <person name="Klenk H.P."/>
        </authorList>
    </citation>
    <scope>NUCLEOTIDE SEQUENCE [LARGE SCALE GENOMIC DNA]</scope>
    <source>
        <strain evidence="2">DSM 16094</strain>
    </source>
</reference>
<dbReference type="Proteomes" id="UP000015347">
    <property type="component" value="Unassembled WGS sequence"/>
</dbReference>